<evidence type="ECO:0000256" key="6">
    <source>
        <dbReference type="ARBA" id="ARBA00023053"/>
    </source>
</evidence>
<protein>
    <submittedName>
        <fullName evidence="13">Sodium:proton antiporter NhaD</fullName>
    </submittedName>
</protein>
<name>A0ABS3CVX2_9ALTE</name>
<evidence type="ECO:0000256" key="1">
    <source>
        <dbReference type="ARBA" id="ARBA00004141"/>
    </source>
</evidence>
<evidence type="ECO:0000256" key="10">
    <source>
        <dbReference type="ARBA" id="ARBA00025753"/>
    </source>
</evidence>
<keyword evidence="3" id="KW-0050">Antiport</keyword>
<feature type="transmembrane region" description="Helical" evidence="11">
    <location>
        <begin position="353"/>
        <end position="378"/>
    </location>
</feature>
<comment type="caution">
    <text evidence="13">The sequence shown here is derived from an EMBL/GenBank/DDBJ whole genome shotgun (WGS) entry which is preliminary data.</text>
</comment>
<comment type="subcellular location">
    <subcellularLocation>
        <location evidence="1">Membrane</location>
        <topology evidence="1">Multi-pass membrane protein</topology>
    </subcellularLocation>
</comment>
<evidence type="ECO:0000256" key="7">
    <source>
        <dbReference type="ARBA" id="ARBA00023065"/>
    </source>
</evidence>
<evidence type="ECO:0000256" key="5">
    <source>
        <dbReference type="ARBA" id="ARBA00022989"/>
    </source>
</evidence>
<gene>
    <name evidence="13" type="primary">nhaD</name>
    <name evidence="13" type="ORF">J0A65_12745</name>
</gene>
<evidence type="ECO:0000259" key="12">
    <source>
        <dbReference type="Pfam" id="PF03600"/>
    </source>
</evidence>
<keyword evidence="2" id="KW-0813">Transport</keyword>
<dbReference type="NCBIfam" id="NF038006">
    <property type="entry name" value="NhaD_1"/>
    <property type="match status" value="1"/>
</dbReference>
<dbReference type="Pfam" id="PF03600">
    <property type="entry name" value="CitMHS"/>
    <property type="match status" value="1"/>
</dbReference>
<feature type="transmembrane region" description="Helical" evidence="11">
    <location>
        <begin position="68"/>
        <end position="87"/>
    </location>
</feature>
<feature type="transmembrane region" description="Helical" evidence="11">
    <location>
        <begin position="279"/>
        <end position="301"/>
    </location>
</feature>
<feature type="transmembrane region" description="Helical" evidence="11">
    <location>
        <begin position="149"/>
        <end position="176"/>
    </location>
</feature>
<dbReference type="EMBL" id="JAFKCS010000012">
    <property type="protein sequence ID" value="MBN7820740.1"/>
    <property type="molecule type" value="Genomic_DNA"/>
</dbReference>
<evidence type="ECO:0000256" key="2">
    <source>
        <dbReference type="ARBA" id="ARBA00022448"/>
    </source>
</evidence>
<feature type="domain" description="Citrate transporter-like" evidence="12">
    <location>
        <begin position="19"/>
        <end position="357"/>
    </location>
</feature>
<proteinExistence type="inferred from homology"/>
<evidence type="ECO:0000256" key="4">
    <source>
        <dbReference type="ARBA" id="ARBA00022692"/>
    </source>
</evidence>
<feature type="transmembrane region" description="Helical" evidence="11">
    <location>
        <begin position="108"/>
        <end position="137"/>
    </location>
</feature>
<organism evidence="13 14">
    <name type="scientific">Bowmanella yangjiangensis</name>
    <dbReference type="NCBI Taxonomy" id="2811230"/>
    <lineage>
        <taxon>Bacteria</taxon>
        <taxon>Pseudomonadati</taxon>
        <taxon>Pseudomonadota</taxon>
        <taxon>Gammaproteobacteria</taxon>
        <taxon>Alteromonadales</taxon>
        <taxon>Alteromonadaceae</taxon>
        <taxon>Bowmanella</taxon>
    </lineage>
</organism>
<feature type="transmembrane region" description="Helical" evidence="11">
    <location>
        <begin position="6"/>
        <end position="25"/>
    </location>
</feature>
<sequence>MSGVEILLIGLAILALLGVVFEEVTHISKAKITLFTGTLSWVILYLTAMTDSATELVNHHLEENIAEIASLWLFLVAAMTFVAYLNKKRMIESLINRMLPSKISERRLLFMTGLFAFFFSSLADNITATLVSVAMILPLGLPKEKVIKFAVLAVFAVNSGGVALITGDVTTLMIFLEGKTEIQNLLWLSLPALCSVILLAAMLSFGMKGQITLSRNRIPVNRVDMLIAAIFLTTILLTILGNIAFKIPPVLSFLCGLSVMFLVAHFLRKDNDEDPILDYIRRIEFDTLLFFLGILLLVGMLKQIHVLDVLIKIYDVMPLYAANYVLGVMSSFIDNVPLTAALLKADIHMDPGAWLSLTYAVGVGGSLLVIGSAAGIVAMSKVPGLTFGRFAKFSLPLVIAYSFGYLLVHYLGQFLFGQ</sequence>
<dbReference type="PANTHER" id="PTHR43269">
    <property type="entry name" value="SODIUM/PROTON ANTIPORTER 1-RELATED"/>
    <property type="match status" value="1"/>
</dbReference>
<keyword evidence="9" id="KW-0739">Sodium transport</keyword>
<keyword evidence="5 11" id="KW-1133">Transmembrane helix</keyword>
<feature type="transmembrane region" description="Helical" evidence="11">
    <location>
        <begin position="185"/>
        <end position="205"/>
    </location>
</feature>
<feature type="transmembrane region" description="Helical" evidence="11">
    <location>
        <begin position="32"/>
        <end position="48"/>
    </location>
</feature>
<feature type="transmembrane region" description="Helical" evidence="11">
    <location>
        <begin position="390"/>
        <end position="412"/>
    </location>
</feature>
<dbReference type="PANTHER" id="PTHR43269:SF2">
    <property type="entry name" value="SODIUM_PROTON ANTIPORTER 1-RELATED"/>
    <property type="match status" value="1"/>
</dbReference>
<feature type="transmembrane region" description="Helical" evidence="11">
    <location>
        <begin position="250"/>
        <end position="267"/>
    </location>
</feature>
<evidence type="ECO:0000256" key="3">
    <source>
        <dbReference type="ARBA" id="ARBA00022449"/>
    </source>
</evidence>
<keyword evidence="8 11" id="KW-0472">Membrane</keyword>
<comment type="similarity">
    <text evidence="10">Belongs to the NhaD Na(+)/H(+) (TC 2.A.62) antiporter family.</text>
</comment>
<dbReference type="InterPro" id="IPR045016">
    <property type="entry name" value="NhaD-like"/>
</dbReference>
<evidence type="ECO:0000313" key="14">
    <source>
        <dbReference type="Proteomes" id="UP000663992"/>
    </source>
</evidence>
<feature type="transmembrane region" description="Helical" evidence="11">
    <location>
        <begin position="313"/>
        <end position="333"/>
    </location>
</feature>
<keyword evidence="14" id="KW-1185">Reference proteome</keyword>
<dbReference type="InterPro" id="IPR004680">
    <property type="entry name" value="Cit_transptr-like_dom"/>
</dbReference>
<dbReference type="RefSeq" id="WP_206594574.1">
    <property type="nucleotide sequence ID" value="NZ_JAFKCS010000012.1"/>
</dbReference>
<keyword evidence="4 11" id="KW-0812">Transmembrane</keyword>
<keyword evidence="7" id="KW-0406">Ion transport</keyword>
<feature type="transmembrane region" description="Helical" evidence="11">
    <location>
        <begin position="225"/>
        <end position="243"/>
    </location>
</feature>
<evidence type="ECO:0000256" key="8">
    <source>
        <dbReference type="ARBA" id="ARBA00023136"/>
    </source>
</evidence>
<keyword evidence="6" id="KW-0915">Sodium</keyword>
<evidence type="ECO:0000313" key="13">
    <source>
        <dbReference type="EMBL" id="MBN7820740.1"/>
    </source>
</evidence>
<evidence type="ECO:0000256" key="9">
    <source>
        <dbReference type="ARBA" id="ARBA00023201"/>
    </source>
</evidence>
<dbReference type="Proteomes" id="UP000663992">
    <property type="component" value="Unassembled WGS sequence"/>
</dbReference>
<evidence type="ECO:0000256" key="11">
    <source>
        <dbReference type="SAM" id="Phobius"/>
    </source>
</evidence>
<accession>A0ABS3CVX2</accession>
<reference evidence="13 14" key="1">
    <citation type="submission" date="2021-03" db="EMBL/GenBank/DDBJ databases">
        <title>novel species isolated from a fishpond in China.</title>
        <authorList>
            <person name="Lu H."/>
            <person name="Cai Z."/>
        </authorList>
    </citation>
    <scope>NUCLEOTIDE SEQUENCE [LARGE SCALE GENOMIC DNA]</scope>
    <source>
        <strain evidence="13 14">Y57</strain>
    </source>
</reference>